<name>A0A8H5XW21_9HYPO</name>
<dbReference type="Proteomes" id="UP000544331">
    <property type="component" value="Unassembled WGS sequence"/>
</dbReference>
<dbReference type="AlphaFoldDB" id="A0A8H5XW21"/>
<feature type="compositionally biased region" description="Polar residues" evidence="2">
    <location>
        <begin position="26"/>
        <end position="35"/>
    </location>
</feature>
<proteinExistence type="predicted"/>
<evidence type="ECO:0000313" key="4">
    <source>
        <dbReference type="Proteomes" id="UP000544331"/>
    </source>
</evidence>
<reference evidence="3 4" key="1">
    <citation type="submission" date="2020-05" db="EMBL/GenBank/DDBJ databases">
        <title>Identification and distribution of gene clusters putatively required for synthesis of sphingolipid metabolism inhibitors in phylogenetically diverse species of the filamentous fungus Fusarium.</title>
        <authorList>
            <person name="Kim H.-S."/>
            <person name="Busman M."/>
            <person name="Brown D.W."/>
            <person name="Divon H."/>
            <person name="Uhlig S."/>
            <person name="Proctor R.H."/>
        </authorList>
    </citation>
    <scope>NUCLEOTIDE SEQUENCE [LARGE SCALE GENOMIC DNA]</scope>
    <source>
        <strain evidence="3 4">NRRL 66235</strain>
    </source>
</reference>
<comment type="caution">
    <text evidence="3">The sequence shown here is derived from an EMBL/GenBank/DDBJ whole genome shotgun (WGS) entry which is preliminary data.</text>
</comment>
<gene>
    <name evidence="3" type="ORF">FMUND_14339</name>
</gene>
<protein>
    <submittedName>
        <fullName evidence="3">Uncharacterized protein</fullName>
    </submittedName>
</protein>
<accession>A0A8H5XW21</accession>
<dbReference type="EMBL" id="JAAOAN010000733">
    <property type="protein sequence ID" value="KAF5700427.1"/>
    <property type="molecule type" value="Genomic_DNA"/>
</dbReference>
<feature type="coiled-coil region" evidence="1">
    <location>
        <begin position="60"/>
        <end position="101"/>
    </location>
</feature>
<feature type="region of interest" description="Disordered" evidence="2">
    <location>
        <begin position="1"/>
        <end position="41"/>
    </location>
</feature>
<organism evidence="3 4">
    <name type="scientific">Fusarium mundagurra</name>
    <dbReference type="NCBI Taxonomy" id="1567541"/>
    <lineage>
        <taxon>Eukaryota</taxon>
        <taxon>Fungi</taxon>
        <taxon>Dikarya</taxon>
        <taxon>Ascomycota</taxon>
        <taxon>Pezizomycotina</taxon>
        <taxon>Sordariomycetes</taxon>
        <taxon>Hypocreomycetidae</taxon>
        <taxon>Hypocreales</taxon>
        <taxon>Nectriaceae</taxon>
        <taxon>Fusarium</taxon>
        <taxon>Fusarium fujikuroi species complex</taxon>
    </lineage>
</organism>
<keyword evidence="4" id="KW-1185">Reference proteome</keyword>
<keyword evidence="1" id="KW-0175">Coiled coil</keyword>
<dbReference type="OrthoDB" id="10288539at2759"/>
<evidence type="ECO:0000313" key="3">
    <source>
        <dbReference type="EMBL" id="KAF5700427.1"/>
    </source>
</evidence>
<evidence type="ECO:0000256" key="1">
    <source>
        <dbReference type="SAM" id="Coils"/>
    </source>
</evidence>
<evidence type="ECO:0000256" key="2">
    <source>
        <dbReference type="SAM" id="MobiDB-lite"/>
    </source>
</evidence>
<feature type="compositionally biased region" description="Basic and acidic residues" evidence="2">
    <location>
        <begin position="13"/>
        <end position="24"/>
    </location>
</feature>
<sequence length="122" mass="13435">MDQTNAAKSPASAKEDTIDTERRAPPTSQESSSPKLSLPPGIEISLGLVPRRVKILNGPLGTVNAERDELAVEVKKLKAEKAQVEREKQIVEAKNELLEAEVRHKDAIIGCLRGMLERHHLL</sequence>